<dbReference type="Proteomes" id="UP000075615">
    <property type="component" value="Unassembled WGS sequence"/>
</dbReference>
<evidence type="ECO:0000256" key="2">
    <source>
        <dbReference type="RuleBase" id="RU003616"/>
    </source>
</evidence>
<dbReference type="Pfam" id="PF00011">
    <property type="entry name" value="HSP20"/>
    <property type="match status" value="1"/>
</dbReference>
<dbReference type="RefSeq" id="WP_068412454.1">
    <property type="nucleotide sequence ID" value="NZ_LRDB01000003.1"/>
</dbReference>
<dbReference type="CDD" id="cd06464">
    <property type="entry name" value="ACD_sHsps-like"/>
    <property type="match status" value="1"/>
</dbReference>
<dbReference type="OrthoDB" id="9814487at2"/>
<accession>A0A150XUQ0</accession>
<gene>
    <name evidence="4" type="ORF">AWN68_14550</name>
</gene>
<protein>
    <recommendedName>
        <fullName evidence="3">SHSP domain-containing protein</fullName>
    </recommendedName>
</protein>
<name>A0A150XUQ0_9BACT</name>
<feature type="domain" description="SHSP" evidence="3">
    <location>
        <begin position="37"/>
        <end position="152"/>
    </location>
</feature>
<dbReference type="STRING" id="296218.AWN68_14550"/>
<evidence type="ECO:0000313" key="5">
    <source>
        <dbReference type="Proteomes" id="UP000075615"/>
    </source>
</evidence>
<dbReference type="InterPro" id="IPR031107">
    <property type="entry name" value="Small_HSP"/>
</dbReference>
<keyword evidence="5" id="KW-1185">Reference proteome</keyword>
<dbReference type="SUPFAM" id="SSF49764">
    <property type="entry name" value="HSP20-like chaperones"/>
    <property type="match status" value="1"/>
</dbReference>
<proteinExistence type="inferred from homology"/>
<dbReference type="InterPro" id="IPR008978">
    <property type="entry name" value="HSP20-like_chaperone"/>
</dbReference>
<evidence type="ECO:0000313" key="4">
    <source>
        <dbReference type="EMBL" id="KYG82471.1"/>
    </source>
</evidence>
<dbReference type="PANTHER" id="PTHR11527">
    <property type="entry name" value="HEAT-SHOCK PROTEIN 20 FAMILY MEMBER"/>
    <property type="match status" value="1"/>
</dbReference>
<dbReference type="InterPro" id="IPR002068">
    <property type="entry name" value="A-crystallin/Hsp20_dom"/>
</dbReference>
<organism evidence="4 5">
    <name type="scientific">Roseivirga echinicomitans</name>
    <dbReference type="NCBI Taxonomy" id="296218"/>
    <lineage>
        <taxon>Bacteria</taxon>
        <taxon>Pseudomonadati</taxon>
        <taxon>Bacteroidota</taxon>
        <taxon>Cytophagia</taxon>
        <taxon>Cytophagales</taxon>
        <taxon>Roseivirgaceae</taxon>
        <taxon>Roseivirga</taxon>
    </lineage>
</organism>
<evidence type="ECO:0000259" key="3">
    <source>
        <dbReference type="PROSITE" id="PS01031"/>
    </source>
</evidence>
<dbReference type="Gene3D" id="2.60.40.790">
    <property type="match status" value="1"/>
</dbReference>
<dbReference type="PROSITE" id="PS01031">
    <property type="entry name" value="SHSP"/>
    <property type="match status" value="1"/>
</dbReference>
<evidence type="ECO:0000256" key="1">
    <source>
        <dbReference type="PROSITE-ProRule" id="PRU00285"/>
    </source>
</evidence>
<dbReference type="AlphaFoldDB" id="A0A150XUQ0"/>
<reference evidence="4 5" key="1">
    <citation type="submission" date="2016-01" db="EMBL/GenBank/DDBJ databases">
        <title>Genome sequencing of Roseivirga echinicomitans KMM 6058.</title>
        <authorList>
            <person name="Selvaratnam C."/>
            <person name="Thevarajoo S."/>
            <person name="Goh K.M."/>
            <person name="Ee R."/>
            <person name="Chan K.-G."/>
            <person name="Chong C.S."/>
        </authorList>
    </citation>
    <scope>NUCLEOTIDE SEQUENCE [LARGE SCALE GENOMIC DNA]</scope>
    <source>
        <strain evidence="4 5">KMM 6058</strain>
    </source>
</reference>
<sequence>MTQLARRSRLFPETPTLFSGLFDDDNFFNFDLTPRIGNGLFVEVPAANVKESENEFTIDLAVPGMTKEDFHINIENGTLCISSEKEEESEEKKDNYTRKEFSYNSFSRSFKLPTSVSDDKIKAKYENGVLIVSLPKKEEAKKKNNKKEIKVV</sequence>
<comment type="similarity">
    <text evidence="1 2">Belongs to the small heat shock protein (HSP20) family.</text>
</comment>
<comment type="caution">
    <text evidence="4">The sequence shown here is derived from an EMBL/GenBank/DDBJ whole genome shotgun (WGS) entry which is preliminary data.</text>
</comment>
<dbReference type="EMBL" id="LRDB01000003">
    <property type="protein sequence ID" value="KYG82471.1"/>
    <property type="molecule type" value="Genomic_DNA"/>
</dbReference>